<dbReference type="AlphaFoldDB" id="A0A0R1ETL3"/>
<gene>
    <name evidence="1" type="ORF">FD51_GL002871</name>
</gene>
<dbReference type="Proteomes" id="UP000051984">
    <property type="component" value="Unassembled WGS sequence"/>
</dbReference>
<name>A0A0R1ETL3_LACZE</name>
<reference evidence="1 2" key="1">
    <citation type="journal article" date="2015" name="Genome Announc.">
        <title>Expanding the biotechnology potential of lactobacilli through comparative genomics of 213 strains and associated genera.</title>
        <authorList>
            <person name="Sun Z."/>
            <person name="Harris H.M."/>
            <person name="McCann A."/>
            <person name="Guo C."/>
            <person name="Argimon S."/>
            <person name="Zhang W."/>
            <person name="Yang X."/>
            <person name="Jeffery I.B."/>
            <person name="Cooney J.C."/>
            <person name="Kagawa T.F."/>
            <person name="Liu W."/>
            <person name="Song Y."/>
            <person name="Salvetti E."/>
            <person name="Wrobel A."/>
            <person name="Rasinkangas P."/>
            <person name="Parkhill J."/>
            <person name="Rea M.C."/>
            <person name="O'Sullivan O."/>
            <person name="Ritari J."/>
            <person name="Douillard F.P."/>
            <person name="Paul Ross R."/>
            <person name="Yang R."/>
            <person name="Briner A.E."/>
            <person name="Felis G.E."/>
            <person name="de Vos W.M."/>
            <person name="Barrangou R."/>
            <person name="Klaenhammer T.R."/>
            <person name="Caufield P.W."/>
            <person name="Cui Y."/>
            <person name="Zhang H."/>
            <person name="O'Toole P.W."/>
        </authorList>
    </citation>
    <scope>NUCLEOTIDE SEQUENCE [LARGE SCALE GENOMIC DNA]</scope>
    <source>
        <strain evidence="1 2">DSM 20178</strain>
    </source>
</reference>
<sequence length="215" mass="24855">MLAISRHGFRRLQLCPFSLLLGKYFSSLLELGNFIRRRINDNFAGKTINGNQLTIFGLFGDVIGSDNSRNFQRTRHDRTMGRPTTDVGDECLHILLVELCRVRRGQIVSHDNDFFINQCRIRQCTTQQMRHNTLCYIANIGSTFLHIRIISHAFKGLNEEFRNFLQSLFGIYFFVLDLGFDLTGKVRISQNHHMGIKNLSLFFAKRFSGLCTDNL</sequence>
<protein>
    <submittedName>
        <fullName evidence="1">Uncharacterized protein</fullName>
    </submittedName>
</protein>
<evidence type="ECO:0000313" key="2">
    <source>
        <dbReference type="Proteomes" id="UP000051984"/>
    </source>
</evidence>
<comment type="caution">
    <text evidence="1">The sequence shown here is derived from an EMBL/GenBank/DDBJ whole genome shotgun (WGS) entry which is preliminary data.</text>
</comment>
<dbReference type="EMBL" id="AZCT01000008">
    <property type="protein sequence ID" value="KRK12318.1"/>
    <property type="molecule type" value="Genomic_DNA"/>
</dbReference>
<evidence type="ECO:0000313" key="1">
    <source>
        <dbReference type="EMBL" id="KRK12318.1"/>
    </source>
</evidence>
<accession>A0A0R1ETL3</accession>
<dbReference type="PATRIC" id="fig|1423816.3.peg.2988"/>
<proteinExistence type="predicted"/>
<organism evidence="1 2">
    <name type="scientific">Lacticaseibacillus zeae DSM 20178 = KCTC 3804</name>
    <dbReference type="NCBI Taxonomy" id="1423816"/>
    <lineage>
        <taxon>Bacteria</taxon>
        <taxon>Bacillati</taxon>
        <taxon>Bacillota</taxon>
        <taxon>Bacilli</taxon>
        <taxon>Lactobacillales</taxon>
        <taxon>Lactobacillaceae</taxon>
        <taxon>Lacticaseibacillus</taxon>
    </lineage>
</organism>